<dbReference type="AlphaFoldDB" id="A0A5E8BR85"/>
<dbReference type="InterPro" id="IPR036005">
    <property type="entry name" value="Creatinase/aminopeptidase-like"/>
</dbReference>
<dbReference type="SUPFAM" id="SSF53092">
    <property type="entry name" value="Creatinase/prolidase N-terminal domain"/>
    <property type="match status" value="1"/>
</dbReference>
<evidence type="ECO:0000256" key="6">
    <source>
        <dbReference type="RuleBase" id="RU000590"/>
    </source>
</evidence>
<keyword evidence="5" id="KW-0464">Manganese</keyword>
<sequence>MLSVLSKSVVSTTSKSFWKPLPRWTKKNIISAQRYSTKSRFKAGQPIPETHPHLLRPGEITPGIKAEEYYARRARLLDEMPDNSMAIIAGNDTQFATPSVFYEFRQDPNFFYLTGFMEPQSALVLYKKKGNSPESIFFVPPKDEYAELWDGSRTGPKGAIEIFNADNAHSFNDIERVMEKLLKDISIVYYDALPPKESGRLPNFFRSYNRDVLSGSLGELLRRSSRKEIRSAVQLVEKSRLIKSPAEIENMRIAAEISADVYNSAYGIRFQTESQLYYYLDYQFRMRGCTESAYLPVVAGGNHALTIHYTKNYDVLKDGDLVLVDAAGRYGGYCADISRTWPVNGKFTAPQKDLYQAVLNVQKECIKYCSTSSGMTLNDIHRQSEQLFYSELKNCGFASLSRKELTTLYPHYIGHNLGIDVHDISSPPRFTPLQPGQIITIEPGVYVPDTEEWPKHFRGIGIRIEDDVVVRQSSYEVITSDTLKEIDDIEAAANSSK</sequence>
<dbReference type="InterPro" id="IPR001131">
    <property type="entry name" value="Peptidase_M24B_aminopep-P_CS"/>
</dbReference>
<evidence type="ECO:0000313" key="9">
    <source>
        <dbReference type="Proteomes" id="UP000398389"/>
    </source>
</evidence>
<keyword evidence="9" id="KW-1185">Reference proteome</keyword>
<evidence type="ECO:0000256" key="1">
    <source>
        <dbReference type="ARBA" id="ARBA00001936"/>
    </source>
</evidence>
<protein>
    <recommendedName>
        <fullName evidence="7">Aminopeptidase P N-terminal domain-containing protein</fullName>
    </recommendedName>
</protein>
<organism evidence="8 9">
    <name type="scientific">Magnusiomyces paraingens</name>
    <dbReference type="NCBI Taxonomy" id="2606893"/>
    <lineage>
        <taxon>Eukaryota</taxon>
        <taxon>Fungi</taxon>
        <taxon>Dikarya</taxon>
        <taxon>Ascomycota</taxon>
        <taxon>Saccharomycotina</taxon>
        <taxon>Dipodascomycetes</taxon>
        <taxon>Dipodascales</taxon>
        <taxon>Dipodascaceae</taxon>
        <taxon>Magnusiomyces</taxon>
    </lineage>
</organism>
<comment type="similarity">
    <text evidence="2 6">Belongs to the peptidase M24B family.</text>
</comment>
<keyword evidence="4" id="KW-0378">Hydrolase</keyword>
<dbReference type="PANTHER" id="PTHR43226:SF4">
    <property type="entry name" value="XAA-PRO AMINOPEPTIDASE 3"/>
    <property type="match status" value="1"/>
</dbReference>
<dbReference type="SMART" id="SM01011">
    <property type="entry name" value="AMP_N"/>
    <property type="match status" value="1"/>
</dbReference>
<dbReference type="Pfam" id="PF05195">
    <property type="entry name" value="AMP_N"/>
    <property type="match status" value="1"/>
</dbReference>
<dbReference type="GO" id="GO:0030145">
    <property type="term" value="F:manganese ion binding"/>
    <property type="evidence" value="ECO:0007669"/>
    <property type="project" value="InterPro"/>
</dbReference>
<name>A0A5E8BR85_9ASCO</name>
<dbReference type="Proteomes" id="UP000398389">
    <property type="component" value="Unassembled WGS sequence"/>
</dbReference>
<evidence type="ECO:0000256" key="2">
    <source>
        <dbReference type="ARBA" id="ARBA00008766"/>
    </source>
</evidence>
<dbReference type="PROSITE" id="PS00491">
    <property type="entry name" value="PROLINE_PEPTIDASE"/>
    <property type="match status" value="1"/>
</dbReference>
<dbReference type="GeneID" id="43582166"/>
<dbReference type="InterPro" id="IPR029149">
    <property type="entry name" value="Creatin/AminoP/Spt16_N"/>
</dbReference>
<keyword evidence="3 6" id="KW-0479">Metal-binding</keyword>
<accession>A0A5E8BR85</accession>
<feature type="domain" description="Aminopeptidase P N-terminal" evidence="7">
    <location>
        <begin position="64"/>
        <end position="199"/>
    </location>
</feature>
<dbReference type="GO" id="GO:0006508">
    <property type="term" value="P:proteolysis"/>
    <property type="evidence" value="ECO:0007669"/>
    <property type="project" value="TreeGrafter"/>
</dbReference>
<dbReference type="Gene3D" id="3.40.350.10">
    <property type="entry name" value="Creatinase/prolidase N-terminal domain"/>
    <property type="match status" value="1"/>
</dbReference>
<dbReference type="InterPro" id="IPR000994">
    <property type="entry name" value="Pept_M24"/>
</dbReference>
<evidence type="ECO:0000259" key="7">
    <source>
        <dbReference type="SMART" id="SM01011"/>
    </source>
</evidence>
<dbReference type="GO" id="GO:0070006">
    <property type="term" value="F:metalloaminopeptidase activity"/>
    <property type="evidence" value="ECO:0007669"/>
    <property type="project" value="InterPro"/>
</dbReference>
<dbReference type="EMBL" id="CABVLU010000003">
    <property type="protein sequence ID" value="VVT52989.1"/>
    <property type="molecule type" value="Genomic_DNA"/>
</dbReference>
<dbReference type="Pfam" id="PF00557">
    <property type="entry name" value="Peptidase_M24"/>
    <property type="match status" value="1"/>
</dbReference>
<evidence type="ECO:0000256" key="5">
    <source>
        <dbReference type="ARBA" id="ARBA00023211"/>
    </source>
</evidence>
<dbReference type="InterPro" id="IPR007865">
    <property type="entry name" value="Aminopep_P_N"/>
</dbReference>
<dbReference type="CDD" id="cd01087">
    <property type="entry name" value="Prolidase"/>
    <property type="match status" value="1"/>
</dbReference>
<dbReference type="Gene3D" id="3.90.230.10">
    <property type="entry name" value="Creatinase/methionine aminopeptidase superfamily"/>
    <property type="match status" value="1"/>
</dbReference>
<dbReference type="SUPFAM" id="SSF55920">
    <property type="entry name" value="Creatinase/aminopeptidase"/>
    <property type="match status" value="1"/>
</dbReference>
<dbReference type="InterPro" id="IPR052433">
    <property type="entry name" value="X-Pro_dipept-like"/>
</dbReference>
<dbReference type="GO" id="GO:0005739">
    <property type="term" value="C:mitochondrion"/>
    <property type="evidence" value="ECO:0007669"/>
    <property type="project" value="TreeGrafter"/>
</dbReference>
<dbReference type="RefSeq" id="XP_031853957.1">
    <property type="nucleotide sequence ID" value="XM_031998066.1"/>
</dbReference>
<gene>
    <name evidence="8" type="ORF">SAPINGB_P003348</name>
</gene>
<evidence type="ECO:0000313" key="8">
    <source>
        <dbReference type="EMBL" id="VVT52989.1"/>
    </source>
</evidence>
<proteinExistence type="inferred from homology"/>
<reference evidence="8 9" key="1">
    <citation type="submission" date="2019-09" db="EMBL/GenBank/DDBJ databases">
        <authorList>
            <person name="Brejova B."/>
        </authorList>
    </citation>
    <scope>NUCLEOTIDE SEQUENCE [LARGE SCALE GENOMIC DNA]</scope>
</reference>
<dbReference type="OrthoDB" id="4215474at2759"/>
<evidence type="ECO:0000256" key="4">
    <source>
        <dbReference type="ARBA" id="ARBA00022801"/>
    </source>
</evidence>
<dbReference type="PANTHER" id="PTHR43226">
    <property type="entry name" value="XAA-PRO AMINOPEPTIDASE 3"/>
    <property type="match status" value="1"/>
</dbReference>
<comment type="cofactor">
    <cofactor evidence="1">
        <name>Mn(2+)</name>
        <dbReference type="ChEBI" id="CHEBI:29035"/>
    </cofactor>
</comment>
<evidence type="ECO:0000256" key="3">
    <source>
        <dbReference type="ARBA" id="ARBA00022723"/>
    </source>
</evidence>